<dbReference type="InterPro" id="IPR010998">
    <property type="entry name" value="Integrase_recombinase_N"/>
</dbReference>
<dbReference type="GO" id="GO:0003677">
    <property type="term" value="F:DNA binding"/>
    <property type="evidence" value="ECO:0007669"/>
    <property type="project" value="UniProtKB-KW"/>
</dbReference>
<evidence type="ECO:0000313" key="6">
    <source>
        <dbReference type="Proteomes" id="UP000244959"/>
    </source>
</evidence>
<dbReference type="EMBL" id="LS398551">
    <property type="protein sequence ID" value="SPR03126.1"/>
    <property type="molecule type" value="Genomic_DNA"/>
</dbReference>
<gene>
    <name evidence="5" type="ORF">GILLIAM_00248</name>
</gene>
<dbReference type="AlphaFoldDB" id="A0A2U3QQA8"/>
<name>A0A2U3QQA8_ORITS</name>
<dbReference type="InterPro" id="IPR038488">
    <property type="entry name" value="Integrase_DNA-bd_sf"/>
</dbReference>
<evidence type="ECO:0000256" key="2">
    <source>
        <dbReference type="ARBA" id="ARBA00022908"/>
    </source>
</evidence>
<sequence>MIVPISYVRAISIREARKKARELKTLIAKGIDPREVRCQQYIEENEMRKRKAKEITLEELHNKYIEEYGKIYTINWQSNAVRIHNYGKQLYSKKISKIQRNDIDQIFNDITKEKKYGTANQFLVKLKQYI</sequence>
<evidence type="ECO:0000256" key="1">
    <source>
        <dbReference type="ARBA" id="ARBA00008857"/>
    </source>
</evidence>
<comment type="similarity">
    <text evidence="1">Belongs to the 'phage' integrase family.</text>
</comment>
<keyword evidence="2" id="KW-0229">DNA integration</keyword>
<dbReference type="Gene3D" id="3.30.160.390">
    <property type="entry name" value="Integrase, DNA-binding domain"/>
    <property type="match status" value="1"/>
</dbReference>
<accession>A0A2U3QQA8</accession>
<dbReference type="Proteomes" id="UP000244959">
    <property type="component" value="Chromosome I"/>
</dbReference>
<dbReference type="Gene3D" id="1.10.150.130">
    <property type="match status" value="1"/>
</dbReference>
<proteinExistence type="inferred from homology"/>
<dbReference type="Pfam" id="PF13356">
    <property type="entry name" value="Arm-DNA-bind_3"/>
    <property type="match status" value="1"/>
</dbReference>
<dbReference type="GO" id="GO:0015074">
    <property type="term" value="P:DNA integration"/>
    <property type="evidence" value="ECO:0007669"/>
    <property type="project" value="UniProtKB-KW"/>
</dbReference>
<organism evidence="5 6">
    <name type="scientific">Orientia tsutsugamushi str. Gilliam</name>
    <dbReference type="NCBI Taxonomy" id="1359184"/>
    <lineage>
        <taxon>Bacteria</taxon>
        <taxon>Pseudomonadati</taxon>
        <taxon>Pseudomonadota</taxon>
        <taxon>Alphaproteobacteria</taxon>
        <taxon>Rickettsiales</taxon>
        <taxon>Rickettsiaceae</taxon>
        <taxon>Rickettsieae</taxon>
        <taxon>Orientia</taxon>
    </lineage>
</organism>
<dbReference type="InterPro" id="IPR050808">
    <property type="entry name" value="Phage_Integrase"/>
</dbReference>
<evidence type="ECO:0000256" key="3">
    <source>
        <dbReference type="ARBA" id="ARBA00023125"/>
    </source>
</evidence>
<dbReference type="RefSeq" id="WP_174190468.1">
    <property type="nucleotide sequence ID" value="NZ_LS398551.1"/>
</dbReference>
<dbReference type="PANTHER" id="PTHR30629">
    <property type="entry name" value="PROPHAGE INTEGRASE"/>
    <property type="match status" value="1"/>
</dbReference>
<protein>
    <submittedName>
        <fullName evidence="5">Integrase</fullName>
    </submittedName>
</protein>
<keyword evidence="6" id="KW-1185">Reference proteome</keyword>
<evidence type="ECO:0000259" key="4">
    <source>
        <dbReference type="Pfam" id="PF13356"/>
    </source>
</evidence>
<keyword evidence="3" id="KW-0238">DNA-binding</keyword>
<evidence type="ECO:0000313" key="5">
    <source>
        <dbReference type="EMBL" id="SPR03126.1"/>
    </source>
</evidence>
<reference evidence="6" key="1">
    <citation type="submission" date="2018-03" db="EMBL/GenBank/DDBJ databases">
        <authorList>
            <person name="Batty M. E."/>
            <person name="Batty M E."/>
        </authorList>
    </citation>
    <scope>NUCLEOTIDE SEQUENCE [LARGE SCALE GENOMIC DNA]</scope>
    <source>
        <strain evidence="6">Gilliam</strain>
    </source>
</reference>
<dbReference type="PANTHER" id="PTHR30629:SF2">
    <property type="entry name" value="PROPHAGE INTEGRASE INTS-RELATED"/>
    <property type="match status" value="1"/>
</dbReference>
<feature type="domain" description="Integrase DNA-binding" evidence="4">
    <location>
        <begin position="10"/>
        <end position="39"/>
    </location>
</feature>
<dbReference type="InterPro" id="IPR025166">
    <property type="entry name" value="Integrase_DNA_bind_dom"/>
</dbReference>